<organism evidence="2 3">
    <name type="scientific">Paenibacillus brasilensis</name>
    <dbReference type="NCBI Taxonomy" id="128574"/>
    <lineage>
        <taxon>Bacteria</taxon>
        <taxon>Bacillati</taxon>
        <taxon>Bacillota</taxon>
        <taxon>Bacilli</taxon>
        <taxon>Bacillales</taxon>
        <taxon>Paenibacillaceae</taxon>
        <taxon>Paenibacillus</taxon>
    </lineage>
</organism>
<proteinExistence type="predicted"/>
<reference evidence="2 3" key="1">
    <citation type="submission" date="2023-07" db="EMBL/GenBank/DDBJ databases">
        <title>Genomic Encyclopedia of Type Strains, Phase IV (KMG-IV): sequencing the most valuable type-strain genomes for metagenomic binning, comparative biology and taxonomic classification.</title>
        <authorList>
            <person name="Goeker M."/>
        </authorList>
    </citation>
    <scope>NUCLEOTIDE SEQUENCE [LARGE SCALE GENOMIC DNA]</scope>
    <source>
        <strain evidence="2 3">DSM 14914</strain>
    </source>
</reference>
<dbReference type="EMBL" id="JAUSWA010000018">
    <property type="protein sequence ID" value="MDQ0494978.1"/>
    <property type="molecule type" value="Genomic_DNA"/>
</dbReference>
<dbReference type="Proteomes" id="UP001242811">
    <property type="component" value="Unassembled WGS sequence"/>
</dbReference>
<gene>
    <name evidence="2" type="ORF">QOZ95_003156</name>
</gene>
<feature type="region of interest" description="Disordered" evidence="1">
    <location>
        <begin position="1"/>
        <end position="28"/>
    </location>
</feature>
<protein>
    <submittedName>
        <fullName evidence="2">Uncharacterized protein</fullName>
    </submittedName>
</protein>
<name>A0ABU0L2Q0_9BACL</name>
<accession>A0ABU0L2Q0</accession>
<evidence type="ECO:0000313" key="2">
    <source>
        <dbReference type="EMBL" id="MDQ0494978.1"/>
    </source>
</evidence>
<keyword evidence="3" id="KW-1185">Reference proteome</keyword>
<evidence type="ECO:0000313" key="3">
    <source>
        <dbReference type="Proteomes" id="UP001242811"/>
    </source>
</evidence>
<evidence type="ECO:0000256" key="1">
    <source>
        <dbReference type="SAM" id="MobiDB-lite"/>
    </source>
</evidence>
<sequence length="91" mass="9976">MVAGKGQRITGAWRNDGQHGMDGFPARPWELTASVPTGSCIIRSAQPFSTDARQAQPDSEHGGFILSWIFTKEQEISDGHTIIIHGEEDQI</sequence>
<comment type="caution">
    <text evidence="2">The sequence shown here is derived from an EMBL/GenBank/DDBJ whole genome shotgun (WGS) entry which is preliminary data.</text>
</comment>